<dbReference type="EMBL" id="VULX01000034">
    <property type="protein sequence ID" value="MSR92504.1"/>
    <property type="molecule type" value="Genomic_DNA"/>
</dbReference>
<dbReference type="PANTHER" id="PTHR37812">
    <property type="entry name" value="MU-LIKE PROPHAGE FLUMU PROTEIN C"/>
    <property type="match status" value="1"/>
</dbReference>
<dbReference type="NCBIfam" id="NF040785">
    <property type="entry name" value="CD3324_fam"/>
    <property type="match status" value="1"/>
</dbReference>
<dbReference type="PANTHER" id="PTHR37812:SF1">
    <property type="entry name" value="MU-LIKE PROPHAGE FLUMU PROTEIN C"/>
    <property type="match status" value="1"/>
</dbReference>
<dbReference type="AlphaFoldDB" id="A0A7X2T2C5"/>
<dbReference type="Proteomes" id="UP000460287">
    <property type="component" value="Unassembled WGS sequence"/>
</dbReference>
<reference evidence="1 2" key="1">
    <citation type="submission" date="2019-08" db="EMBL/GenBank/DDBJ databases">
        <title>In-depth cultivation of the pig gut microbiome towards novel bacterial diversity and tailored functional studies.</title>
        <authorList>
            <person name="Wylensek D."/>
            <person name="Hitch T.C.A."/>
            <person name="Clavel T."/>
        </authorList>
    </citation>
    <scope>NUCLEOTIDE SEQUENCE [LARGE SCALE GENOMIC DNA]</scope>
    <source>
        <strain evidence="1 2">WCA-383-APC-5B</strain>
    </source>
</reference>
<accession>A0A7X2T2C5</accession>
<dbReference type="SUPFAM" id="SSF46689">
    <property type="entry name" value="Homeodomain-like"/>
    <property type="match status" value="1"/>
</dbReference>
<evidence type="ECO:0008006" key="3">
    <source>
        <dbReference type="Google" id="ProtNLM"/>
    </source>
</evidence>
<dbReference type="InterPro" id="IPR052411">
    <property type="entry name" value="c-mor_Regulatory_Protein"/>
</dbReference>
<dbReference type="InterPro" id="IPR009057">
    <property type="entry name" value="Homeodomain-like_sf"/>
</dbReference>
<keyword evidence="2" id="KW-1185">Reference proteome</keyword>
<comment type="caution">
    <text evidence="1">The sequence shown here is derived from an EMBL/GenBank/DDBJ whole genome shotgun (WGS) entry which is preliminary data.</text>
</comment>
<dbReference type="Gene3D" id="1.10.10.60">
    <property type="entry name" value="Homeodomain-like"/>
    <property type="match status" value="1"/>
</dbReference>
<sequence length="88" mass="10565">MKYRNASEILPDNLLKEIQKYTSGEAIYIPQVNERQKWGQSSGARRYYEERNEKIYTRYKEGVSMQELGKEFCLSVESIRKIVYKYQL</sequence>
<protein>
    <recommendedName>
        <fullName evidence="3">Mor transcription activator domain-containing protein</fullName>
    </recommendedName>
</protein>
<evidence type="ECO:0000313" key="2">
    <source>
        <dbReference type="Proteomes" id="UP000460287"/>
    </source>
</evidence>
<organism evidence="1 2">
    <name type="scientific">Inconstantimicrobium porci</name>
    <dbReference type="NCBI Taxonomy" id="2652291"/>
    <lineage>
        <taxon>Bacteria</taxon>
        <taxon>Bacillati</taxon>
        <taxon>Bacillota</taxon>
        <taxon>Clostridia</taxon>
        <taxon>Eubacteriales</taxon>
        <taxon>Clostridiaceae</taxon>
        <taxon>Inconstantimicrobium</taxon>
    </lineage>
</organism>
<name>A0A7X2T2C5_9CLOT</name>
<dbReference type="RefSeq" id="WP_154532467.1">
    <property type="nucleotide sequence ID" value="NZ_VULX01000034.1"/>
</dbReference>
<evidence type="ECO:0000313" key="1">
    <source>
        <dbReference type="EMBL" id="MSR92504.1"/>
    </source>
</evidence>
<gene>
    <name evidence="1" type="ORF">FYJ33_14280</name>
</gene>
<dbReference type="InterPro" id="IPR049739">
    <property type="entry name" value="YraL-like"/>
</dbReference>
<proteinExistence type="predicted"/>